<dbReference type="KEGG" id="lrs:PX52LOC_03933"/>
<dbReference type="RefSeq" id="WP_149111622.1">
    <property type="nucleotide sequence ID" value="NZ_CP042425.1"/>
</dbReference>
<name>A0A5C1AFP9_9BACT</name>
<reference evidence="2" key="1">
    <citation type="submission" date="2019-08" db="EMBL/GenBank/DDBJ databases">
        <title>Limnoglobus roseus gen. nov., sp. nov., a novel freshwater planctomycete with a giant genome from the family Gemmataceae.</title>
        <authorList>
            <person name="Kulichevskaya I.S."/>
            <person name="Naumoff D.G."/>
            <person name="Miroshnikov K."/>
            <person name="Ivanova A."/>
            <person name="Philippov D.A."/>
            <person name="Hakobyan A."/>
            <person name="Rijpstra I.C."/>
            <person name="Sinninghe Damste J.S."/>
            <person name="Liesack W."/>
            <person name="Dedysh S.N."/>
        </authorList>
    </citation>
    <scope>NUCLEOTIDE SEQUENCE [LARGE SCALE GENOMIC DNA]</scope>
    <source>
        <strain evidence="2">PX52</strain>
    </source>
</reference>
<dbReference type="EMBL" id="CP042425">
    <property type="protein sequence ID" value="QEL16957.1"/>
    <property type="molecule type" value="Genomic_DNA"/>
</dbReference>
<keyword evidence="2" id="KW-1185">Reference proteome</keyword>
<dbReference type="Proteomes" id="UP000324974">
    <property type="component" value="Chromosome"/>
</dbReference>
<accession>A0A5C1AFP9</accession>
<gene>
    <name evidence="1" type="ORF">PX52LOC_03933</name>
</gene>
<protein>
    <recommendedName>
        <fullName evidence="3">Alginate export domain-containing protein</fullName>
    </recommendedName>
</protein>
<dbReference type="AlphaFoldDB" id="A0A5C1AFP9"/>
<sequence length="490" mass="55560">MLKGDYPISGQHTFLNITGTTIGLFEGRQIPTATGAFESTARPFQYENFGRPNQFLYSQNTLLSFDLFHGDTNAFKPMDWRVKLTPAFNVNFIDVDELAVVSPDVRKGTQRGRSWFALQEAFGEVKLADTSAEYDFMSLRVGNQPFSSDFRGFIFSDTNRGARLFGTANGNRDQYNFVFFRQLEKETNSGLNTFEDRNQNIFIANYYHQDFIFPGYTIEGSVHYNNDGPDTLFDRNRFLVRPDPVGIFQPHRVEVAYLGFAGDGHIDRFNISHAFYWALGRDSNNPLAGKAQSISAQMAAVELSYDRDWARFRVSGMWASGDNNISNGKATGFDSILDNTVFAGEFSFYNRQNIPLFGVQLTQRNSLYNGLRSSKIQGQTNFVNPGLQLINFGFDADITPRLRSVNNVNFLWFDKTNVLEQFVYQRRIDRDIGTDVSTSIEYRPLLNNNVIILGGISTLVPGGGFRQLYNRQDDHVNPMGSAFMEVALTY</sequence>
<evidence type="ECO:0000313" key="2">
    <source>
        <dbReference type="Proteomes" id="UP000324974"/>
    </source>
</evidence>
<evidence type="ECO:0008006" key="3">
    <source>
        <dbReference type="Google" id="ProtNLM"/>
    </source>
</evidence>
<dbReference type="OrthoDB" id="244259at2"/>
<organism evidence="1 2">
    <name type="scientific">Limnoglobus roseus</name>
    <dbReference type="NCBI Taxonomy" id="2598579"/>
    <lineage>
        <taxon>Bacteria</taxon>
        <taxon>Pseudomonadati</taxon>
        <taxon>Planctomycetota</taxon>
        <taxon>Planctomycetia</taxon>
        <taxon>Gemmatales</taxon>
        <taxon>Gemmataceae</taxon>
        <taxon>Limnoglobus</taxon>
    </lineage>
</organism>
<evidence type="ECO:0000313" key="1">
    <source>
        <dbReference type="EMBL" id="QEL16957.1"/>
    </source>
</evidence>
<proteinExistence type="predicted"/>